<dbReference type="GO" id="GO:0008168">
    <property type="term" value="F:methyltransferase activity"/>
    <property type="evidence" value="ECO:0007669"/>
    <property type="project" value="UniProtKB-KW"/>
</dbReference>
<dbReference type="PANTHER" id="PTHR42998">
    <property type="entry name" value="TYPE I RESTRICTION ENZYME HINDVIIP M PROTEIN-RELATED"/>
    <property type="match status" value="1"/>
</dbReference>
<dbReference type="SUPFAM" id="SSF53335">
    <property type="entry name" value="S-adenosyl-L-methionine-dependent methyltransferases"/>
    <property type="match status" value="1"/>
</dbReference>
<accession>A0ABY6HJ41</accession>
<organism evidence="2 3">
    <name type="scientific">Acetobacterium wieringae</name>
    <dbReference type="NCBI Taxonomy" id="52694"/>
    <lineage>
        <taxon>Bacteria</taxon>
        <taxon>Bacillati</taxon>
        <taxon>Bacillota</taxon>
        <taxon>Clostridia</taxon>
        <taxon>Eubacteriales</taxon>
        <taxon>Eubacteriaceae</taxon>
        <taxon>Acetobacterium</taxon>
    </lineage>
</organism>
<evidence type="ECO:0000313" key="2">
    <source>
        <dbReference type="EMBL" id="UYO64568.1"/>
    </source>
</evidence>
<dbReference type="Pfam" id="PF02384">
    <property type="entry name" value="N6_Mtase"/>
    <property type="match status" value="1"/>
</dbReference>
<proteinExistence type="predicted"/>
<gene>
    <name evidence="2" type="ORF">LNN31_09130</name>
</gene>
<dbReference type="InterPro" id="IPR003356">
    <property type="entry name" value="DNA_methylase_A-5"/>
</dbReference>
<dbReference type="Proteomes" id="UP001163550">
    <property type="component" value="Chromosome"/>
</dbReference>
<feature type="domain" description="DNA methylase adenine-specific" evidence="1">
    <location>
        <begin position="23"/>
        <end position="142"/>
    </location>
</feature>
<dbReference type="PANTHER" id="PTHR42998:SF1">
    <property type="entry name" value="TYPE I RESTRICTION ENZYME HINDI METHYLASE SUBUNIT"/>
    <property type="match status" value="1"/>
</dbReference>
<evidence type="ECO:0000313" key="3">
    <source>
        <dbReference type="Proteomes" id="UP001163550"/>
    </source>
</evidence>
<keyword evidence="2" id="KW-0489">Methyltransferase</keyword>
<dbReference type="RefSeq" id="WP_228879772.1">
    <property type="nucleotide sequence ID" value="NZ_CABIIK010000015.1"/>
</dbReference>
<dbReference type="InterPro" id="IPR052916">
    <property type="entry name" value="Type-I_RE_MTase_Subunit"/>
</dbReference>
<evidence type="ECO:0000259" key="1">
    <source>
        <dbReference type="Pfam" id="PF02384"/>
    </source>
</evidence>
<dbReference type="GO" id="GO:0032259">
    <property type="term" value="P:methylation"/>
    <property type="evidence" value="ECO:0007669"/>
    <property type="project" value="UniProtKB-KW"/>
</dbReference>
<sequence>MEDLEIYINLDELVDKEKEIARLEADLVDAIVALPDKLFYSTGIPVSLWILNRNKADNPCFRSRYHEVLFIDARQLGEMIDRRHKVLTAAEMAKIAETYHQWHKKGGAYNGVKGFSKAAKLAEIKEHEYVLTPGRYVGIEDAIDDGIPFEEKMENLTAELAELFAKSRHLEDEIRKNLGGIGYEF</sequence>
<dbReference type="Gene3D" id="3.40.50.150">
    <property type="entry name" value="Vaccinia Virus protein VP39"/>
    <property type="match status" value="1"/>
</dbReference>
<protein>
    <submittedName>
        <fullName evidence="2">SAM-dependent methyltransferase</fullName>
    </submittedName>
</protein>
<keyword evidence="2" id="KW-0808">Transferase</keyword>
<keyword evidence="3" id="KW-1185">Reference proteome</keyword>
<dbReference type="EMBL" id="CP087994">
    <property type="protein sequence ID" value="UYO64568.1"/>
    <property type="molecule type" value="Genomic_DNA"/>
</dbReference>
<name>A0ABY6HJ41_9FIRM</name>
<reference evidence="2" key="1">
    <citation type="submission" date="2021-11" db="EMBL/GenBank/DDBJ databases">
        <title>Isoprene-degrading acetogen.</title>
        <authorList>
            <person name="Yang Y."/>
            <person name="Jin H."/>
            <person name="Yan J."/>
        </authorList>
    </citation>
    <scope>NUCLEOTIDE SEQUENCE</scope>
    <source>
        <strain evidence="2">Berkeley</strain>
    </source>
</reference>
<dbReference type="InterPro" id="IPR029063">
    <property type="entry name" value="SAM-dependent_MTases_sf"/>
</dbReference>